<feature type="transmembrane region" description="Helical" evidence="5">
    <location>
        <begin position="111"/>
        <end position="135"/>
    </location>
</feature>
<accession>A0AA46BQI2</accession>
<evidence type="ECO:0000313" key="6">
    <source>
        <dbReference type="EMBL" id="STD15734.1"/>
    </source>
</evidence>
<dbReference type="EC" id="3.4.21.-" evidence="6"/>
<dbReference type="GO" id="GO:0009403">
    <property type="term" value="P:toxin biosynthetic process"/>
    <property type="evidence" value="ECO:0007669"/>
    <property type="project" value="InterPro"/>
</dbReference>
<feature type="transmembrane region" description="Helical" evidence="5">
    <location>
        <begin position="6"/>
        <end position="26"/>
    </location>
</feature>
<evidence type="ECO:0000256" key="1">
    <source>
        <dbReference type="ARBA" id="ARBA00004141"/>
    </source>
</evidence>
<dbReference type="Gene3D" id="2.40.10.10">
    <property type="entry name" value="Trypsin-like serine proteases"/>
    <property type="match status" value="2"/>
</dbReference>
<dbReference type="PANTHER" id="PTHR43019">
    <property type="entry name" value="SERINE ENDOPROTEASE DEGS"/>
    <property type="match status" value="1"/>
</dbReference>
<dbReference type="InterPro" id="IPR047680">
    <property type="entry name" value="MarP-like"/>
</dbReference>
<keyword evidence="6" id="KW-0645">Protease</keyword>
<feature type="transmembrane region" description="Helical" evidence="5">
    <location>
        <begin position="38"/>
        <end position="60"/>
    </location>
</feature>
<dbReference type="AlphaFoldDB" id="A0AA46BQI2"/>
<dbReference type="GO" id="GO:0016020">
    <property type="term" value="C:membrane"/>
    <property type="evidence" value="ECO:0007669"/>
    <property type="project" value="UniProtKB-SubCell"/>
</dbReference>
<keyword evidence="2 5" id="KW-0812">Transmembrane</keyword>
<dbReference type="InterPro" id="IPR003825">
    <property type="entry name" value="Colicin-V_CvpA"/>
</dbReference>
<organism evidence="6 7">
    <name type="scientific">Dermatophilus congolensis</name>
    <dbReference type="NCBI Taxonomy" id="1863"/>
    <lineage>
        <taxon>Bacteria</taxon>
        <taxon>Bacillati</taxon>
        <taxon>Actinomycetota</taxon>
        <taxon>Actinomycetes</taxon>
        <taxon>Micrococcales</taxon>
        <taxon>Dermatophilaceae</taxon>
        <taxon>Dermatophilus</taxon>
    </lineage>
</organism>
<dbReference type="PANTHER" id="PTHR43019:SF23">
    <property type="entry name" value="PROTEASE DO-LIKE 5, CHLOROPLASTIC"/>
    <property type="match status" value="1"/>
</dbReference>
<protein>
    <submittedName>
        <fullName evidence="6">Serine protease Rv3671c</fullName>
        <ecNumber evidence="6">3.4.21.-</ecNumber>
    </submittedName>
</protein>
<dbReference type="InterPro" id="IPR043504">
    <property type="entry name" value="Peptidase_S1_PA_chymotrypsin"/>
</dbReference>
<dbReference type="EMBL" id="UFYA01000001">
    <property type="protein sequence ID" value="STD15734.1"/>
    <property type="molecule type" value="Genomic_DNA"/>
</dbReference>
<dbReference type="GO" id="GO:0006508">
    <property type="term" value="P:proteolysis"/>
    <property type="evidence" value="ECO:0007669"/>
    <property type="project" value="UniProtKB-KW"/>
</dbReference>
<gene>
    <name evidence="6" type="ORF">NCTC7915_02401</name>
</gene>
<keyword evidence="6" id="KW-0378">Hydrolase</keyword>
<evidence type="ECO:0000256" key="3">
    <source>
        <dbReference type="ARBA" id="ARBA00022989"/>
    </source>
</evidence>
<dbReference type="Pfam" id="PF02674">
    <property type="entry name" value="Colicin_V"/>
    <property type="match status" value="1"/>
</dbReference>
<name>A0AA46BQI2_9MICO</name>
<comment type="subcellular location">
    <subcellularLocation>
        <location evidence="1">Membrane</location>
        <topology evidence="1">Multi-pass membrane protein</topology>
    </subcellularLocation>
</comment>
<proteinExistence type="predicted"/>
<keyword evidence="4 5" id="KW-0472">Membrane</keyword>
<evidence type="ECO:0000256" key="2">
    <source>
        <dbReference type="ARBA" id="ARBA00022692"/>
    </source>
</evidence>
<evidence type="ECO:0000256" key="4">
    <source>
        <dbReference type="ARBA" id="ARBA00023136"/>
    </source>
</evidence>
<dbReference type="PRINTS" id="PR00834">
    <property type="entry name" value="PROTEASES2C"/>
</dbReference>
<keyword evidence="3 5" id="KW-1133">Transmembrane helix</keyword>
<evidence type="ECO:0000256" key="5">
    <source>
        <dbReference type="SAM" id="Phobius"/>
    </source>
</evidence>
<dbReference type="InterPro" id="IPR009003">
    <property type="entry name" value="Peptidase_S1_PA"/>
</dbReference>
<dbReference type="NCBIfam" id="NF033740">
    <property type="entry name" value="MarP_fam_protase"/>
    <property type="match status" value="1"/>
</dbReference>
<evidence type="ECO:0000313" key="7">
    <source>
        <dbReference type="Proteomes" id="UP000254118"/>
    </source>
</evidence>
<sequence>MNGTVAWAPWGLVVDAVVLLILWTSVTSGWRRGFIGSLFGAAGFAAGGILGVAVLPGALANKLPAQWAASEAAILVMLILVLAAITQGILERIAMPLISCIRASWARYTDAFGGAAVQFTVAAVALWVATGLLALSPIPALKDGISASRSLHVVDNVMPATRDAVLEQALVALDAYQFPRVFTDQEPPDVRSVQPPDKAIASNEALRAASESIYRIDALALRCNRSQEGTGWALTSDTIVTNAHVVAGADRISVRVKNERHSAHLVTFDPARDLALLKVEDLQAQPLPRAERVSRKEALFMAGYPLGGPYSTQPGRIATRMNARGADIYGQGQAIRQIYVVRGDVRPGNSGGPALTVDGRVAGVVFARSTTENETAYVLTLKELDEFLTERPAPPAQTLCAA</sequence>
<reference evidence="6 7" key="1">
    <citation type="submission" date="2018-06" db="EMBL/GenBank/DDBJ databases">
        <authorList>
            <consortium name="Pathogen Informatics"/>
            <person name="Doyle S."/>
        </authorList>
    </citation>
    <scope>NUCLEOTIDE SEQUENCE [LARGE SCALE GENOMIC DNA]</scope>
    <source>
        <strain evidence="6 7">NCTC7915</strain>
    </source>
</reference>
<dbReference type="GO" id="GO:0004252">
    <property type="term" value="F:serine-type endopeptidase activity"/>
    <property type="evidence" value="ECO:0007669"/>
    <property type="project" value="InterPro"/>
</dbReference>
<dbReference type="Proteomes" id="UP000254118">
    <property type="component" value="Unassembled WGS sequence"/>
</dbReference>
<dbReference type="RefSeq" id="WP_115032253.1">
    <property type="nucleotide sequence ID" value="NZ_UFYA01000001.1"/>
</dbReference>
<dbReference type="InterPro" id="IPR001940">
    <property type="entry name" value="Peptidase_S1C"/>
</dbReference>
<dbReference type="SUPFAM" id="SSF50494">
    <property type="entry name" value="Trypsin-like serine proteases"/>
    <property type="match status" value="1"/>
</dbReference>
<dbReference type="Pfam" id="PF13365">
    <property type="entry name" value="Trypsin_2"/>
    <property type="match status" value="1"/>
</dbReference>
<feature type="transmembrane region" description="Helical" evidence="5">
    <location>
        <begin position="72"/>
        <end position="90"/>
    </location>
</feature>
<comment type="caution">
    <text evidence="6">The sequence shown here is derived from an EMBL/GenBank/DDBJ whole genome shotgun (WGS) entry which is preliminary data.</text>
</comment>